<dbReference type="OrthoDB" id="9810174at2"/>
<sequence>MRFKSLAIAAACGMAAAIAAPTPAQAQAEPFIGQVTAFPYTFCPRGWAEADGRLLEIRTNTALFSLLGTNYGGDGRTTFGLPDLRGKLSMGNGNKSVDLKYCIALQGIFPSRN</sequence>
<dbReference type="STRING" id="361183.AMC99_00808"/>
<evidence type="ECO:0000313" key="3">
    <source>
        <dbReference type="EMBL" id="ALE16111.1"/>
    </source>
</evidence>
<dbReference type="InterPro" id="IPR011083">
    <property type="entry name" value="Phage_tail_collar_dom"/>
</dbReference>
<feature type="signal peptide" evidence="1">
    <location>
        <begin position="1"/>
        <end position="26"/>
    </location>
</feature>
<dbReference type="SUPFAM" id="SSF88874">
    <property type="entry name" value="Receptor-binding domain of short tail fibre protein gp12"/>
    <property type="match status" value="1"/>
</dbReference>
<dbReference type="RefSeq" id="WP_083440081.1">
    <property type="nucleotide sequence ID" value="NZ_CP012669.1"/>
</dbReference>
<evidence type="ECO:0000313" key="4">
    <source>
        <dbReference type="Proteomes" id="UP000057938"/>
    </source>
</evidence>
<dbReference type="PATRIC" id="fig|361183.4.peg.790"/>
<reference evidence="3 4" key="1">
    <citation type="submission" date="2015-09" db="EMBL/GenBank/DDBJ databases">
        <title>Complete genome sequence of a benzo[a]pyrene-degrading bacterium Altererythrobacter epoxidivorans CGMCC 1.7731T.</title>
        <authorList>
            <person name="Li Z."/>
            <person name="Cheng H."/>
            <person name="Huo Y."/>
            <person name="Xu X."/>
        </authorList>
    </citation>
    <scope>NUCLEOTIDE SEQUENCE [LARGE SCALE GENOMIC DNA]</scope>
    <source>
        <strain evidence="3 4">CGMCC 1.7731</strain>
    </source>
</reference>
<accession>A0A0M5L4V8</accession>
<organism evidence="3 4">
    <name type="scientific">Altererythrobacter epoxidivorans</name>
    <dbReference type="NCBI Taxonomy" id="361183"/>
    <lineage>
        <taxon>Bacteria</taxon>
        <taxon>Pseudomonadati</taxon>
        <taxon>Pseudomonadota</taxon>
        <taxon>Alphaproteobacteria</taxon>
        <taxon>Sphingomonadales</taxon>
        <taxon>Erythrobacteraceae</taxon>
        <taxon>Altererythrobacter</taxon>
    </lineage>
</organism>
<dbReference type="KEGG" id="aep:AMC99_00808"/>
<dbReference type="Gene3D" id="3.90.1340.10">
    <property type="entry name" value="Phage tail collar domain"/>
    <property type="match status" value="1"/>
</dbReference>
<keyword evidence="1" id="KW-0732">Signal</keyword>
<feature type="chain" id="PRO_5005805099" evidence="1">
    <location>
        <begin position="27"/>
        <end position="113"/>
    </location>
</feature>
<evidence type="ECO:0000256" key="1">
    <source>
        <dbReference type="SAM" id="SignalP"/>
    </source>
</evidence>
<feature type="domain" description="Phage tail collar" evidence="2">
    <location>
        <begin position="33"/>
        <end position="87"/>
    </location>
</feature>
<dbReference type="Pfam" id="PF07484">
    <property type="entry name" value="Collar"/>
    <property type="match status" value="1"/>
</dbReference>
<proteinExistence type="predicted"/>
<evidence type="ECO:0000259" key="2">
    <source>
        <dbReference type="Pfam" id="PF07484"/>
    </source>
</evidence>
<dbReference type="Proteomes" id="UP000057938">
    <property type="component" value="Chromosome"/>
</dbReference>
<dbReference type="EMBL" id="CP012669">
    <property type="protein sequence ID" value="ALE16111.1"/>
    <property type="molecule type" value="Genomic_DNA"/>
</dbReference>
<dbReference type="AlphaFoldDB" id="A0A0M5L4V8"/>
<dbReference type="InterPro" id="IPR037053">
    <property type="entry name" value="Phage_tail_collar_dom_sf"/>
</dbReference>
<gene>
    <name evidence="3" type="ORF">AMC99_00808</name>
</gene>
<keyword evidence="4" id="KW-1185">Reference proteome</keyword>
<name>A0A0M5L4V8_9SPHN</name>
<protein>
    <submittedName>
        <fullName evidence="3">Microcystin dependent protein</fullName>
    </submittedName>
</protein>